<name>A0A838CVN9_9BACI</name>
<comment type="caution">
    <text evidence="2">The sequence shown here is derived from an EMBL/GenBank/DDBJ whole genome shotgun (WGS) entry which is preliminary data.</text>
</comment>
<gene>
    <name evidence="2" type="ORF">H0266_14565</name>
</gene>
<organism evidence="2 3">
    <name type="scientific">Halobacillus locisalis</name>
    <dbReference type="NCBI Taxonomy" id="220753"/>
    <lineage>
        <taxon>Bacteria</taxon>
        <taxon>Bacillati</taxon>
        <taxon>Bacillota</taxon>
        <taxon>Bacilli</taxon>
        <taxon>Bacillales</taxon>
        <taxon>Bacillaceae</taxon>
        <taxon>Halobacillus</taxon>
    </lineage>
</organism>
<evidence type="ECO:0000256" key="1">
    <source>
        <dbReference type="SAM" id="SignalP"/>
    </source>
</evidence>
<dbReference type="PROSITE" id="PS51257">
    <property type="entry name" value="PROKAR_LIPOPROTEIN"/>
    <property type="match status" value="1"/>
</dbReference>
<keyword evidence="3" id="KW-1185">Reference proteome</keyword>
<dbReference type="RefSeq" id="WP_181473153.1">
    <property type="nucleotide sequence ID" value="NZ_JACEFG010000003.1"/>
</dbReference>
<feature type="chain" id="PRO_5039502222" description="DUF3887 domain-containing protein" evidence="1">
    <location>
        <begin position="28"/>
        <end position="120"/>
    </location>
</feature>
<feature type="signal peptide" evidence="1">
    <location>
        <begin position="1"/>
        <end position="27"/>
    </location>
</feature>
<sequence length="120" mass="13535">MRREVLYIVITVFSALLLVGCSDNQNAVSPNDADDYNEVRENVWKFVKEKGWNDTAKDNWQSAEVKKVVGDNNYELLDGTYDGKEVLSVSFEDKENSVVGTPLIIIEPDTNKVIGYMPSE</sequence>
<evidence type="ECO:0000313" key="2">
    <source>
        <dbReference type="EMBL" id="MBA2176117.1"/>
    </source>
</evidence>
<dbReference type="Proteomes" id="UP000571017">
    <property type="component" value="Unassembled WGS sequence"/>
</dbReference>
<proteinExistence type="predicted"/>
<reference evidence="2 3" key="1">
    <citation type="journal article" date="2004" name="Extremophiles">
        <title>Halobacillus locisalis sp. nov., a halophilic bacterium isolated from a marine solar saltern of the Yellow Sea in Korea.</title>
        <authorList>
            <person name="Yoon J.H."/>
            <person name="Kang K.H."/>
            <person name="Oh T.K."/>
            <person name="Park Y.H."/>
        </authorList>
    </citation>
    <scope>NUCLEOTIDE SEQUENCE [LARGE SCALE GENOMIC DNA]</scope>
    <source>
        <strain evidence="2 3">KCTC 3788</strain>
    </source>
</reference>
<dbReference type="AlphaFoldDB" id="A0A838CVN9"/>
<keyword evidence="1" id="KW-0732">Signal</keyword>
<dbReference type="EMBL" id="JACEFG010000003">
    <property type="protein sequence ID" value="MBA2176117.1"/>
    <property type="molecule type" value="Genomic_DNA"/>
</dbReference>
<evidence type="ECO:0000313" key="3">
    <source>
        <dbReference type="Proteomes" id="UP000571017"/>
    </source>
</evidence>
<accession>A0A838CVN9</accession>
<evidence type="ECO:0008006" key="4">
    <source>
        <dbReference type="Google" id="ProtNLM"/>
    </source>
</evidence>
<protein>
    <recommendedName>
        <fullName evidence="4">DUF3887 domain-containing protein</fullName>
    </recommendedName>
</protein>